<comment type="caution">
    <text evidence="1">The sequence shown here is derived from an EMBL/GenBank/DDBJ whole genome shotgun (WGS) entry which is preliminary data.</text>
</comment>
<name>A0A0F8WI99_9ZZZZ</name>
<sequence>MIDTKAIRIDIDKPRKPQLLWLTSTLVKALDEVDRLREDYRDLAWQSCPVREDGVVDSCAIPAYAYAMKQLGKTGDLIIDSDIGKRVMGHWVEDKP</sequence>
<organism evidence="1">
    <name type="scientific">marine sediment metagenome</name>
    <dbReference type="NCBI Taxonomy" id="412755"/>
    <lineage>
        <taxon>unclassified sequences</taxon>
        <taxon>metagenomes</taxon>
        <taxon>ecological metagenomes</taxon>
    </lineage>
</organism>
<accession>A0A0F8WI99</accession>
<dbReference type="EMBL" id="LAZR01069348">
    <property type="protein sequence ID" value="KKK47880.1"/>
    <property type="molecule type" value="Genomic_DNA"/>
</dbReference>
<evidence type="ECO:0000313" key="1">
    <source>
        <dbReference type="EMBL" id="KKK47880.1"/>
    </source>
</evidence>
<dbReference type="AlphaFoldDB" id="A0A0F8WI99"/>
<proteinExistence type="predicted"/>
<gene>
    <name evidence="1" type="ORF">LCGC14_3150740</name>
</gene>
<protein>
    <submittedName>
        <fullName evidence="1">Uncharacterized protein</fullName>
    </submittedName>
</protein>
<reference evidence="1" key="1">
    <citation type="journal article" date="2015" name="Nature">
        <title>Complex archaea that bridge the gap between prokaryotes and eukaryotes.</title>
        <authorList>
            <person name="Spang A."/>
            <person name="Saw J.H."/>
            <person name="Jorgensen S.L."/>
            <person name="Zaremba-Niedzwiedzka K."/>
            <person name="Martijn J."/>
            <person name="Lind A.E."/>
            <person name="van Eijk R."/>
            <person name="Schleper C."/>
            <person name="Guy L."/>
            <person name="Ettema T.J."/>
        </authorList>
    </citation>
    <scope>NUCLEOTIDE SEQUENCE</scope>
</reference>